<dbReference type="RefSeq" id="WP_078364219.1">
    <property type="nucleotide sequence ID" value="NZ_MTJN01000002.1"/>
</dbReference>
<evidence type="ECO:0000256" key="6">
    <source>
        <dbReference type="ARBA" id="ARBA00022840"/>
    </source>
</evidence>
<dbReference type="OrthoDB" id="9776369at2"/>
<dbReference type="SMART" id="SM00382">
    <property type="entry name" value="AAA"/>
    <property type="match status" value="2"/>
</dbReference>
<accession>A0A1T1AQQ0</accession>
<organism evidence="10 11">
    <name type="scientific">Rhodoferax fermentans</name>
    <dbReference type="NCBI Taxonomy" id="28066"/>
    <lineage>
        <taxon>Bacteria</taxon>
        <taxon>Pseudomonadati</taxon>
        <taxon>Pseudomonadota</taxon>
        <taxon>Betaproteobacteria</taxon>
        <taxon>Burkholderiales</taxon>
        <taxon>Comamonadaceae</taxon>
        <taxon>Rhodoferax</taxon>
    </lineage>
</organism>
<dbReference type="InterPro" id="IPR027417">
    <property type="entry name" value="P-loop_NTPase"/>
</dbReference>
<evidence type="ECO:0000259" key="9">
    <source>
        <dbReference type="PROSITE" id="PS50893"/>
    </source>
</evidence>
<keyword evidence="7" id="KW-1278">Translocase</keyword>
<sequence>MDKILDIKGMRKTFGPVVALDCVDMQVTRAKIHFIVGENGAGKSTMMKVLSGVYPYGSYEGQVLYEGKECKFKSLKESENEGIVIIHQELALSPYLSIYENLFLGNERKKGLLIDWEQTYIDAKAVMEKVGVHEDLATPVNKLSVAKQQLLEIGKALSKNAKLLILDEPTSSLNEDDSSNLLKLLLSLKEQGVTIIMISHKLNEVMAIADEITIIRDGQTVERVDLLTHKVDINYIVKCMVGRELTSMYPARVPQIGEPILKLTNLTVKHPIFSDRVIINNASMEVRHGEIVGLAGLVGSGRTELMLTIFGRSLSPNVEGDIWFDGRSVAFKSAKEAIAHQMIYVSEDRKDLGLVLIQTIKNNSTYSSLPRLSKFSLIDKYKEIEESEKYRTALRIKTPNIDQIVGNLSGGNQQKVVLARCLMAQPKLLIIDEPTRGIDVGAKNEIYKIMNDFVAKGNSIIMISSELPEVLGMTDRVYVMDKGRIKGELKTSEASQEAIMKLAVA</sequence>
<keyword evidence="6 10" id="KW-0067">ATP-binding</keyword>
<feature type="domain" description="ABC transporter" evidence="9">
    <location>
        <begin position="261"/>
        <end position="502"/>
    </location>
</feature>
<dbReference type="InterPro" id="IPR003439">
    <property type="entry name" value="ABC_transporter-like_ATP-bd"/>
</dbReference>
<keyword evidence="3" id="KW-0762">Sugar transport</keyword>
<name>A0A1T1AQQ0_RHOFE</name>
<evidence type="ECO:0000313" key="10">
    <source>
        <dbReference type="EMBL" id="OOV06424.1"/>
    </source>
</evidence>
<dbReference type="CDD" id="cd03216">
    <property type="entry name" value="ABC_Carb_Monos_I"/>
    <property type="match status" value="1"/>
</dbReference>
<protein>
    <submittedName>
        <fullName evidence="10">ABC transporter ATP-binding protein</fullName>
    </submittedName>
</protein>
<dbReference type="STRING" id="28066.RF819_06495"/>
<dbReference type="InterPro" id="IPR003593">
    <property type="entry name" value="AAA+_ATPase"/>
</dbReference>
<dbReference type="GO" id="GO:0016887">
    <property type="term" value="F:ATP hydrolysis activity"/>
    <property type="evidence" value="ECO:0007669"/>
    <property type="project" value="InterPro"/>
</dbReference>
<keyword evidence="11" id="KW-1185">Reference proteome</keyword>
<feature type="domain" description="ABC transporter" evidence="9">
    <location>
        <begin position="5"/>
        <end position="242"/>
    </location>
</feature>
<dbReference type="EMBL" id="MTJN01000002">
    <property type="protein sequence ID" value="OOV06424.1"/>
    <property type="molecule type" value="Genomic_DNA"/>
</dbReference>
<proteinExistence type="predicted"/>
<evidence type="ECO:0000256" key="8">
    <source>
        <dbReference type="ARBA" id="ARBA00023136"/>
    </source>
</evidence>
<reference evidence="10 11" key="1">
    <citation type="submission" date="2017-01" db="EMBL/GenBank/DDBJ databases">
        <title>Genome sequencing of Rhodoferax fermentans JCM 7819.</title>
        <authorList>
            <person name="Kim Y.J."/>
            <person name="Farh M.E.-A."/>
            <person name="Yang D.-C."/>
        </authorList>
    </citation>
    <scope>NUCLEOTIDE SEQUENCE [LARGE SCALE GENOMIC DNA]</scope>
    <source>
        <strain evidence="10 11">JCM 7819</strain>
    </source>
</reference>
<keyword evidence="1" id="KW-0813">Transport</keyword>
<dbReference type="PROSITE" id="PS50893">
    <property type="entry name" value="ABC_TRANSPORTER_2"/>
    <property type="match status" value="2"/>
</dbReference>
<dbReference type="InterPro" id="IPR050107">
    <property type="entry name" value="ABC_carbohydrate_import_ATPase"/>
</dbReference>
<evidence type="ECO:0000256" key="7">
    <source>
        <dbReference type="ARBA" id="ARBA00022967"/>
    </source>
</evidence>
<comment type="caution">
    <text evidence="10">The sequence shown here is derived from an EMBL/GenBank/DDBJ whole genome shotgun (WGS) entry which is preliminary data.</text>
</comment>
<keyword evidence="4" id="KW-0677">Repeat</keyword>
<dbReference type="GO" id="GO:0005524">
    <property type="term" value="F:ATP binding"/>
    <property type="evidence" value="ECO:0007669"/>
    <property type="project" value="UniProtKB-KW"/>
</dbReference>
<dbReference type="PROSITE" id="PS00211">
    <property type="entry name" value="ABC_TRANSPORTER_1"/>
    <property type="match status" value="1"/>
</dbReference>
<evidence type="ECO:0000256" key="5">
    <source>
        <dbReference type="ARBA" id="ARBA00022741"/>
    </source>
</evidence>
<dbReference type="Proteomes" id="UP000190750">
    <property type="component" value="Unassembled WGS sequence"/>
</dbReference>
<keyword evidence="8" id="KW-0472">Membrane</keyword>
<dbReference type="SUPFAM" id="SSF52540">
    <property type="entry name" value="P-loop containing nucleoside triphosphate hydrolases"/>
    <property type="match status" value="2"/>
</dbReference>
<dbReference type="CDD" id="cd03215">
    <property type="entry name" value="ABC_Carb_Monos_II"/>
    <property type="match status" value="1"/>
</dbReference>
<dbReference type="Gene3D" id="3.40.50.300">
    <property type="entry name" value="P-loop containing nucleotide triphosphate hydrolases"/>
    <property type="match status" value="2"/>
</dbReference>
<dbReference type="Pfam" id="PF00005">
    <property type="entry name" value="ABC_tran"/>
    <property type="match status" value="2"/>
</dbReference>
<evidence type="ECO:0000313" key="11">
    <source>
        <dbReference type="Proteomes" id="UP000190750"/>
    </source>
</evidence>
<dbReference type="PANTHER" id="PTHR43790">
    <property type="entry name" value="CARBOHYDRATE TRANSPORT ATP-BINDING PROTEIN MG119-RELATED"/>
    <property type="match status" value="1"/>
</dbReference>
<dbReference type="PANTHER" id="PTHR43790:SF1">
    <property type="entry name" value="XYLOSE IMPORT ATP-BINDING PROTEIN XYLG"/>
    <property type="match status" value="1"/>
</dbReference>
<evidence type="ECO:0000256" key="1">
    <source>
        <dbReference type="ARBA" id="ARBA00022448"/>
    </source>
</evidence>
<keyword evidence="2" id="KW-1003">Cell membrane</keyword>
<evidence type="ECO:0000256" key="3">
    <source>
        <dbReference type="ARBA" id="ARBA00022597"/>
    </source>
</evidence>
<evidence type="ECO:0000256" key="4">
    <source>
        <dbReference type="ARBA" id="ARBA00022737"/>
    </source>
</evidence>
<dbReference type="InterPro" id="IPR017871">
    <property type="entry name" value="ABC_transporter-like_CS"/>
</dbReference>
<evidence type="ECO:0000256" key="2">
    <source>
        <dbReference type="ARBA" id="ARBA00022475"/>
    </source>
</evidence>
<dbReference type="AlphaFoldDB" id="A0A1T1AQQ0"/>
<keyword evidence="5" id="KW-0547">Nucleotide-binding</keyword>
<gene>
    <name evidence="10" type="ORF">RF819_06495</name>
</gene>